<evidence type="ECO:0000313" key="2">
    <source>
        <dbReference type="Proteomes" id="UP000027195"/>
    </source>
</evidence>
<proteinExistence type="predicted"/>
<sequence>MHGDFIVEVAGFQERSLRAEFGCGFLSPFPSFIIAIALSLCEVLQERTHVHASRYHYEIMGEKRGRTDGRVGVREAFVLGILASMISPHPRGLLRRPIMLQVDSRAMVIVIDRVGSDFSNADIEKGGHPLSNREAAYLAKEQSAVVTGSQLSRR</sequence>
<gene>
    <name evidence="1" type="ORF">BOTBODRAFT_382349</name>
</gene>
<organism evidence="1 2">
    <name type="scientific">Botryobasidium botryosum (strain FD-172 SS1)</name>
    <dbReference type="NCBI Taxonomy" id="930990"/>
    <lineage>
        <taxon>Eukaryota</taxon>
        <taxon>Fungi</taxon>
        <taxon>Dikarya</taxon>
        <taxon>Basidiomycota</taxon>
        <taxon>Agaricomycotina</taxon>
        <taxon>Agaricomycetes</taxon>
        <taxon>Cantharellales</taxon>
        <taxon>Botryobasidiaceae</taxon>
        <taxon>Botryobasidium</taxon>
    </lineage>
</organism>
<dbReference type="HOGENOM" id="CLU_1703930_0_0_1"/>
<evidence type="ECO:0000313" key="1">
    <source>
        <dbReference type="EMBL" id="KDQ19951.1"/>
    </source>
</evidence>
<dbReference type="EMBL" id="KL198018">
    <property type="protein sequence ID" value="KDQ19951.1"/>
    <property type="molecule type" value="Genomic_DNA"/>
</dbReference>
<keyword evidence="2" id="KW-1185">Reference proteome</keyword>
<reference evidence="2" key="1">
    <citation type="journal article" date="2014" name="Proc. Natl. Acad. Sci. U.S.A.">
        <title>Extensive sampling of basidiomycete genomes demonstrates inadequacy of the white-rot/brown-rot paradigm for wood decay fungi.</title>
        <authorList>
            <person name="Riley R."/>
            <person name="Salamov A.A."/>
            <person name="Brown D.W."/>
            <person name="Nagy L.G."/>
            <person name="Floudas D."/>
            <person name="Held B.W."/>
            <person name="Levasseur A."/>
            <person name="Lombard V."/>
            <person name="Morin E."/>
            <person name="Otillar R."/>
            <person name="Lindquist E.A."/>
            <person name="Sun H."/>
            <person name="LaButti K.M."/>
            <person name="Schmutz J."/>
            <person name="Jabbour D."/>
            <person name="Luo H."/>
            <person name="Baker S.E."/>
            <person name="Pisabarro A.G."/>
            <person name="Walton J.D."/>
            <person name="Blanchette R.A."/>
            <person name="Henrissat B."/>
            <person name="Martin F."/>
            <person name="Cullen D."/>
            <person name="Hibbett D.S."/>
            <person name="Grigoriev I.V."/>
        </authorList>
    </citation>
    <scope>NUCLEOTIDE SEQUENCE [LARGE SCALE GENOMIC DNA]</scope>
    <source>
        <strain evidence="2">FD-172 SS1</strain>
    </source>
</reference>
<dbReference type="Proteomes" id="UP000027195">
    <property type="component" value="Unassembled WGS sequence"/>
</dbReference>
<accession>A0A067N863</accession>
<protein>
    <submittedName>
        <fullName evidence="1">Uncharacterized protein</fullName>
    </submittedName>
</protein>
<dbReference type="InParanoid" id="A0A067N863"/>
<name>A0A067N863_BOTB1</name>
<dbReference type="AlphaFoldDB" id="A0A067N863"/>